<proteinExistence type="predicted"/>
<feature type="region of interest" description="Disordered" evidence="1">
    <location>
        <begin position="35"/>
        <end position="76"/>
    </location>
</feature>
<dbReference type="GO" id="GO:0031146">
    <property type="term" value="P:SCF-dependent proteasomal ubiquitin-dependent protein catabolic process"/>
    <property type="evidence" value="ECO:0007669"/>
    <property type="project" value="TreeGrafter"/>
</dbReference>
<reference evidence="2 3" key="1">
    <citation type="submission" date="2014-04" db="EMBL/GenBank/DDBJ databases">
        <authorList>
            <consortium name="DOE Joint Genome Institute"/>
            <person name="Kuo A."/>
            <person name="Kohler A."/>
            <person name="Nagy L.G."/>
            <person name="Floudas D."/>
            <person name="Copeland A."/>
            <person name="Barry K.W."/>
            <person name="Cichocki N."/>
            <person name="Veneault-Fourrey C."/>
            <person name="LaButti K."/>
            <person name="Lindquist E.A."/>
            <person name="Lipzen A."/>
            <person name="Lundell T."/>
            <person name="Morin E."/>
            <person name="Murat C."/>
            <person name="Sun H."/>
            <person name="Tunlid A."/>
            <person name="Henrissat B."/>
            <person name="Grigoriev I.V."/>
            <person name="Hibbett D.S."/>
            <person name="Martin F."/>
            <person name="Nordberg H.P."/>
            <person name="Cantor M.N."/>
            <person name="Hua S.X."/>
        </authorList>
    </citation>
    <scope>NUCLEOTIDE SEQUENCE [LARGE SCALE GENOMIC DNA]</scope>
    <source>
        <strain evidence="2 3">LaAM-08-1</strain>
    </source>
</reference>
<feature type="region of interest" description="Disordered" evidence="1">
    <location>
        <begin position="874"/>
        <end position="899"/>
    </location>
</feature>
<dbReference type="GO" id="GO:0019005">
    <property type="term" value="C:SCF ubiquitin ligase complex"/>
    <property type="evidence" value="ECO:0007669"/>
    <property type="project" value="TreeGrafter"/>
</dbReference>
<sequence length="933" mass="102746">MSHTQDIDNQDSLFQFDLDDTSSIALADLSESHHALTPEELEEEETSIRDIVGKGKGVTKPMPIRPSTIINDLSPATTSYSSDTSSFSFSSPSYNDNYWNNLTSTSTSQMSSLNSSQTSPLYDGLLGKGKEKESPPELPPLSFGTELNSQDTWFSLETPGPSTYTTTYSPPHGDDCLSEASSFAAPSSVVTIPCTAPNTSTPDLTRLPSRCRSLSSLSVQSHASCSNSTKLKSKFALPRTPSNLTRKLLFGKRDDLDDLSPLITVDVEPCAWYTVSNPISLQSHAISAGGTNISSSLSSTSFLKGKGRSNSSPHPFSALDFVPATRTDIFEPIPIIIRNYFDEVLPRELRLQILQSLVELHALEHQLAVKDGRWTMAKASSSKGRWVGRDKGIRELVKLSRVSKSWKALVFDGQMWADLHLHPFPGLPVLPITQRGGPFVRSLNLAGHVHLNPTDLIEVADHVSFRALKEPLSYTHLSYINLQGCTAISTRSLHHLLTRSIYLRKLCLKGLGAVTNTTCDILANYCPGLISLNMSRCSNMDAAGIERWATGALARNEHLQLKELQISGIKNVSDLMMSALGRAAPHLEVLDLSYARQLHNSALEAFVACEEYGHFENLDVETVIVTSRDLGREVNDSNRYRRRITNLRHLCLSFCLMLSDTACSNLSHSVPKLEFLELAGIGAVLKDVGLIRLLKNTPYIRRLDLEDATDITDAVLAELTPAVVSEGSQPGFQVGHALQHLILSHAANITDAAVLALIRSCCHLTVLHLDNTAIKGAVLREFVALNRQRKATNSKIVAVDCRGIGEGLVKELSVSTRPRMGWRSYAARKLMFLDSRDETEDLEIGQDECDEHRVVLKTFYSWQTVDAVRLAREKRRKLTSRRGANASSNFGYDHSPSRGGTTRWWTPGGRRAGSIHNSSPTINDVNTDNCRIM</sequence>
<protein>
    <recommendedName>
        <fullName evidence="4">RNI-like protein</fullName>
    </recommendedName>
</protein>
<evidence type="ECO:0000313" key="3">
    <source>
        <dbReference type="Proteomes" id="UP000054477"/>
    </source>
</evidence>
<evidence type="ECO:0000256" key="1">
    <source>
        <dbReference type="SAM" id="MobiDB-lite"/>
    </source>
</evidence>
<evidence type="ECO:0000313" key="2">
    <source>
        <dbReference type="EMBL" id="KIK07304.1"/>
    </source>
</evidence>
<dbReference type="OrthoDB" id="550575at2759"/>
<dbReference type="PANTHER" id="PTHR13318">
    <property type="entry name" value="PARTNER OF PAIRED, ISOFORM B-RELATED"/>
    <property type="match status" value="1"/>
</dbReference>
<dbReference type="AlphaFoldDB" id="A0A0C9Y015"/>
<dbReference type="HOGENOM" id="CLU_008641_0_0_1"/>
<name>A0A0C9Y015_9AGAR</name>
<reference evidence="3" key="2">
    <citation type="submission" date="2015-01" db="EMBL/GenBank/DDBJ databases">
        <title>Evolutionary Origins and Diversification of the Mycorrhizal Mutualists.</title>
        <authorList>
            <consortium name="DOE Joint Genome Institute"/>
            <consortium name="Mycorrhizal Genomics Consortium"/>
            <person name="Kohler A."/>
            <person name="Kuo A."/>
            <person name="Nagy L.G."/>
            <person name="Floudas D."/>
            <person name="Copeland A."/>
            <person name="Barry K.W."/>
            <person name="Cichocki N."/>
            <person name="Veneault-Fourrey C."/>
            <person name="LaButti K."/>
            <person name="Lindquist E.A."/>
            <person name="Lipzen A."/>
            <person name="Lundell T."/>
            <person name="Morin E."/>
            <person name="Murat C."/>
            <person name="Riley R."/>
            <person name="Ohm R."/>
            <person name="Sun H."/>
            <person name="Tunlid A."/>
            <person name="Henrissat B."/>
            <person name="Grigoriev I.V."/>
            <person name="Hibbett D.S."/>
            <person name="Martin F."/>
        </authorList>
    </citation>
    <scope>NUCLEOTIDE SEQUENCE [LARGE SCALE GENOMIC DNA]</scope>
    <source>
        <strain evidence="3">LaAM-08-1</strain>
    </source>
</reference>
<dbReference type="InterPro" id="IPR006553">
    <property type="entry name" value="Leu-rich_rpt_Cys-con_subtyp"/>
</dbReference>
<feature type="region of interest" description="Disordered" evidence="1">
    <location>
        <begin position="105"/>
        <end position="144"/>
    </location>
</feature>
<dbReference type="Gene3D" id="3.80.10.10">
    <property type="entry name" value="Ribonuclease Inhibitor"/>
    <property type="match status" value="2"/>
</dbReference>
<evidence type="ECO:0008006" key="4">
    <source>
        <dbReference type="Google" id="ProtNLM"/>
    </source>
</evidence>
<dbReference type="InterPro" id="IPR032675">
    <property type="entry name" value="LRR_dom_sf"/>
</dbReference>
<dbReference type="STRING" id="1095629.A0A0C9Y015"/>
<feature type="region of interest" description="Disordered" evidence="1">
    <location>
        <begin position="911"/>
        <end position="933"/>
    </location>
</feature>
<keyword evidence="3" id="KW-1185">Reference proteome</keyword>
<feature type="compositionally biased region" description="Low complexity" evidence="1">
    <location>
        <begin position="105"/>
        <end position="119"/>
    </location>
</feature>
<feature type="compositionally biased region" description="Polar residues" evidence="1">
    <location>
        <begin position="915"/>
        <end position="933"/>
    </location>
</feature>
<accession>A0A0C9Y015</accession>
<organism evidence="2 3">
    <name type="scientific">Laccaria amethystina LaAM-08-1</name>
    <dbReference type="NCBI Taxonomy" id="1095629"/>
    <lineage>
        <taxon>Eukaryota</taxon>
        <taxon>Fungi</taxon>
        <taxon>Dikarya</taxon>
        <taxon>Basidiomycota</taxon>
        <taxon>Agaricomycotina</taxon>
        <taxon>Agaricomycetes</taxon>
        <taxon>Agaricomycetidae</taxon>
        <taxon>Agaricales</taxon>
        <taxon>Agaricineae</taxon>
        <taxon>Hydnangiaceae</taxon>
        <taxon>Laccaria</taxon>
    </lineage>
</organism>
<gene>
    <name evidence="2" type="ORF">K443DRAFT_129302</name>
</gene>
<dbReference type="Proteomes" id="UP000054477">
    <property type="component" value="Unassembled WGS sequence"/>
</dbReference>
<dbReference type="EMBL" id="KN838548">
    <property type="protein sequence ID" value="KIK07304.1"/>
    <property type="molecule type" value="Genomic_DNA"/>
</dbReference>
<dbReference type="SUPFAM" id="SSF52047">
    <property type="entry name" value="RNI-like"/>
    <property type="match status" value="1"/>
</dbReference>
<dbReference type="SMART" id="SM00367">
    <property type="entry name" value="LRR_CC"/>
    <property type="match status" value="8"/>
</dbReference>